<dbReference type="InterPro" id="IPR051309">
    <property type="entry name" value="ABCF_ATPase"/>
</dbReference>
<feature type="domain" description="ABC transporter" evidence="7">
    <location>
        <begin position="4"/>
        <end position="260"/>
    </location>
</feature>
<dbReference type="PANTHER" id="PTHR42855:SF2">
    <property type="entry name" value="DRUG RESISTANCE ABC TRANSPORTER,ATP-BINDING PROTEIN"/>
    <property type="match status" value="1"/>
</dbReference>
<comment type="caution">
    <text evidence="8">The sequence shown here is derived from an EMBL/GenBank/DDBJ whole genome shotgun (WGS) entry which is preliminary data.</text>
</comment>
<reference evidence="9" key="1">
    <citation type="submission" date="2018-08" db="EMBL/GenBank/DDBJ databases">
        <authorList>
            <person name="Grouzdev D.S."/>
            <person name="Krutkina M.S."/>
        </authorList>
    </citation>
    <scope>NUCLEOTIDE SEQUENCE [LARGE SCALE GENOMIC DNA]</scope>
    <source>
        <strain evidence="9">4-11</strain>
    </source>
</reference>
<dbReference type="InterPro" id="IPR017871">
    <property type="entry name" value="ABC_transporter-like_CS"/>
</dbReference>
<feature type="coiled-coil region" evidence="6">
    <location>
        <begin position="561"/>
        <end position="602"/>
    </location>
</feature>
<dbReference type="CDD" id="cd03221">
    <property type="entry name" value="ABCF_EF-3"/>
    <property type="match status" value="2"/>
</dbReference>
<evidence type="ECO:0000256" key="1">
    <source>
        <dbReference type="ARBA" id="ARBA00022737"/>
    </source>
</evidence>
<evidence type="ECO:0000256" key="4">
    <source>
        <dbReference type="ARBA" id="ARBA00061551"/>
    </source>
</evidence>
<dbReference type="InterPro" id="IPR027417">
    <property type="entry name" value="P-loop_NTPase"/>
</dbReference>
<dbReference type="InterPro" id="IPR032781">
    <property type="entry name" value="ABC_tran_Xtn"/>
</dbReference>
<dbReference type="PROSITE" id="PS50893">
    <property type="entry name" value="ABC_TRANSPORTER_2"/>
    <property type="match status" value="2"/>
</dbReference>
<dbReference type="EMBL" id="QUWK01000012">
    <property type="protein sequence ID" value="RFU94158.1"/>
    <property type="molecule type" value="Genomic_DNA"/>
</dbReference>
<evidence type="ECO:0000256" key="5">
    <source>
        <dbReference type="ARBA" id="ARBA00074044"/>
    </source>
</evidence>
<accession>A0A372MFJ6</accession>
<dbReference type="AlphaFoldDB" id="A0A372MFJ6"/>
<protein>
    <recommendedName>
        <fullName evidence="5">Probable ATP-binding protein YbiT</fullName>
    </recommendedName>
</protein>
<keyword evidence="1" id="KW-0677">Repeat</keyword>
<dbReference type="SUPFAM" id="SSF52540">
    <property type="entry name" value="P-loop containing nucleoside triphosphate hydrolases"/>
    <property type="match status" value="2"/>
</dbReference>
<proteinExistence type="inferred from homology"/>
<keyword evidence="9" id="KW-1185">Reference proteome</keyword>
<sequence length="644" mass="73159">MATLQVQRVHLAFGDRDILKDVSFTLNEQSRSALAGGNGSGKSTLLKVISAQMSADDLQISTSKNLRISYLPQSDIVFTAGTVYQEVEKAFSRFQELSREQQAIESQLADSDPTVSTEPLLHRLAEIQEYLLEQGYFSRKQTIEQVLLGLGFTMADMNRLCSEFSGGWQMRIALAKILVENPGIMLLDEPTNYLDIEAIYWLKNYLKVYEGGLMIVSHDQSFLDETVNEVYELFNGTLKRYSGNYSAYIKQRELEIQQLEAAYKLQQDQLQKTEQFIEKFRYKATKSKQVQSRIKMLEKLELVEVPSHLKQLSFSFPPAPHSGNDVIIIDHLSKRYGQQVIFEDFSFLATKGERIAVTGKNGTGKSTLLRMLSGQDTEYEGTIRMGSGVSIGYFAQDTEKTLNPKNTVLEEISSVAATHDLPKLRTYLGSFLFSGDDVFKSVSVLSGGERSRLALLKILLHPVNLLILDEPTNHLDINAKEMLNEALKQYDGTMIFVSHDAYFIKHIASKILYLTTENPPELFDGDYSYFSYKLEQKEKVEKQNSTVVQTESKQARSYKEANKMRNRLATLQRQSEKLLENHEKLEASIALVEEEMAKEENYSDAQRITSLVKKKETLSEQLHAEEHAWLELSETIEILEAEIG</sequence>
<dbReference type="PANTHER" id="PTHR42855">
    <property type="entry name" value="ABC TRANSPORTER ATP-BINDING SUBUNIT"/>
    <property type="match status" value="1"/>
</dbReference>
<dbReference type="Proteomes" id="UP000264002">
    <property type="component" value="Unassembled WGS sequence"/>
</dbReference>
<keyword evidence="6" id="KW-0175">Coiled coil</keyword>
<dbReference type="SMART" id="SM00382">
    <property type="entry name" value="AAA"/>
    <property type="match status" value="2"/>
</dbReference>
<evidence type="ECO:0000313" key="8">
    <source>
        <dbReference type="EMBL" id="RFU94158.1"/>
    </source>
</evidence>
<dbReference type="FunFam" id="3.40.50.300:FF:000011">
    <property type="entry name" value="Putative ABC transporter ATP-binding component"/>
    <property type="match status" value="1"/>
</dbReference>
<evidence type="ECO:0000313" key="9">
    <source>
        <dbReference type="Proteomes" id="UP000264002"/>
    </source>
</evidence>
<comment type="similarity">
    <text evidence="4">Belongs to the ABC transporter superfamily. ABCF family. YbiT subfamily.</text>
</comment>
<dbReference type="GO" id="GO:0005524">
    <property type="term" value="F:ATP binding"/>
    <property type="evidence" value="ECO:0007669"/>
    <property type="project" value="UniProtKB-KW"/>
</dbReference>
<keyword evidence="2" id="KW-0547">Nucleotide-binding</keyword>
<evidence type="ECO:0000256" key="3">
    <source>
        <dbReference type="ARBA" id="ARBA00022840"/>
    </source>
</evidence>
<dbReference type="GO" id="GO:0016887">
    <property type="term" value="F:ATP hydrolysis activity"/>
    <property type="evidence" value="ECO:0007669"/>
    <property type="project" value="InterPro"/>
</dbReference>
<evidence type="ECO:0000259" key="7">
    <source>
        <dbReference type="PROSITE" id="PS50893"/>
    </source>
</evidence>
<dbReference type="PROSITE" id="PS00211">
    <property type="entry name" value="ABC_TRANSPORTER_1"/>
    <property type="match status" value="2"/>
</dbReference>
<dbReference type="Pfam" id="PF12848">
    <property type="entry name" value="ABC_tran_Xtn"/>
    <property type="match status" value="1"/>
</dbReference>
<keyword evidence="3 8" id="KW-0067">ATP-binding</keyword>
<dbReference type="Gene3D" id="3.40.50.300">
    <property type="entry name" value="P-loop containing nucleotide triphosphate hydrolases"/>
    <property type="match status" value="2"/>
</dbReference>
<feature type="domain" description="ABC transporter" evidence="7">
    <location>
        <begin position="327"/>
        <end position="541"/>
    </location>
</feature>
<organism evidence="8 9">
    <name type="scientific">Sphaerochaeta halotolerans</name>
    <dbReference type="NCBI Taxonomy" id="2293840"/>
    <lineage>
        <taxon>Bacteria</taxon>
        <taxon>Pseudomonadati</taxon>
        <taxon>Spirochaetota</taxon>
        <taxon>Spirochaetia</taxon>
        <taxon>Spirochaetales</taxon>
        <taxon>Sphaerochaetaceae</taxon>
        <taxon>Sphaerochaeta</taxon>
    </lineage>
</organism>
<dbReference type="RefSeq" id="WP_117331096.1">
    <property type="nucleotide sequence ID" value="NZ_QUWK01000012.1"/>
</dbReference>
<reference evidence="8 9" key="2">
    <citation type="submission" date="2018-09" db="EMBL/GenBank/DDBJ databases">
        <title>Genome of Sphaerochaeta halotolerans strain 4-11.</title>
        <authorList>
            <person name="Nazina T.N."/>
            <person name="Sokolova D.S."/>
        </authorList>
    </citation>
    <scope>NUCLEOTIDE SEQUENCE [LARGE SCALE GENOMIC DNA]</scope>
    <source>
        <strain evidence="8 9">4-11</strain>
    </source>
</reference>
<dbReference type="OrthoDB" id="9760950at2"/>
<evidence type="ECO:0000256" key="6">
    <source>
        <dbReference type="SAM" id="Coils"/>
    </source>
</evidence>
<dbReference type="Pfam" id="PF00005">
    <property type="entry name" value="ABC_tran"/>
    <property type="match status" value="2"/>
</dbReference>
<feature type="coiled-coil region" evidence="6">
    <location>
        <begin position="249"/>
        <end position="276"/>
    </location>
</feature>
<dbReference type="FunFam" id="3.40.50.300:FF:000070">
    <property type="entry name" value="Putative ABC transporter ATP-binding component"/>
    <property type="match status" value="1"/>
</dbReference>
<evidence type="ECO:0000256" key="2">
    <source>
        <dbReference type="ARBA" id="ARBA00022741"/>
    </source>
</evidence>
<dbReference type="InterPro" id="IPR003593">
    <property type="entry name" value="AAA+_ATPase"/>
</dbReference>
<name>A0A372MFJ6_9SPIR</name>
<dbReference type="InterPro" id="IPR003439">
    <property type="entry name" value="ABC_transporter-like_ATP-bd"/>
</dbReference>
<gene>
    <name evidence="8" type="ORF">DYP60_11175</name>
</gene>